<comment type="caution">
    <text evidence="2">The sequence shown here is derived from an EMBL/GenBank/DDBJ whole genome shotgun (WGS) entry which is preliminary data.</text>
</comment>
<evidence type="ECO:0000313" key="3">
    <source>
        <dbReference type="Proteomes" id="UP000481153"/>
    </source>
</evidence>
<gene>
    <name evidence="2" type="ORF">Ae201684_013707</name>
</gene>
<evidence type="ECO:0000256" key="1">
    <source>
        <dbReference type="SAM" id="MobiDB-lite"/>
    </source>
</evidence>
<accession>A0A6G0WMJ2</accession>
<proteinExistence type="predicted"/>
<evidence type="ECO:0000313" key="2">
    <source>
        <dbReference type="EMBL" id="KAF0728523.1"/>
    </source>
</evidence>
<organism evidence="2 3">
    <name type="scientific">Aphanomyces euteiches</name>
    <dbReference type="NCBI Taxonomy" id="100861"/>
    <lineage>
        <taxon>Eukaryota</taxon>
        <taxon>Sar</taxon>
        <taxon>Stramenopiles</taxon>
        <taxon>Oomycota</taxon>
        <taxon>Saprolegniomycetes</taxon>
        <taxon>Saprolegniales</taxon>
        <taxon>Verrucalvaceae</taxon>
        <taxon>Aphanomyces</taxon>
    </lineage>
</organism>
<sequence>MKIEIGSPKGDSEIDILPTCTVVKSFEPSLHSDIESSEDSTDDHYKGPQHEEEHDIHKSAEREYGNDFEEESHEICDDKASQAICQYHDDFDDAHSSHANDYADDDFDLT</sequence>
<feature type="region of interest" description="Disordered" evidence="1">
    <location>
        <begin position="28"/>
        <end position="76"/>
    </location>
</feature>
<name>A0A6G0WMJ2_9STRA</name>
<keyword evidence="3" id="KW-1185">Reference proteome</keyword>
<dbReference type="Proteomes" id="UP000481153">
    <property type="component" value="Unassembled WGS sequence"/>
</dbReference>
<dbReference type="VEuPathDB" id="FungiDB:AeMF1_010028"/>
<dbReference type="EMBL" id="VJMJ01000176">
    <property type="protein sequence ID" value="KAF0728523.1"/>
    <property type="molecule type" value="Genomic_DNA"/>
</dbReference>
<reference evidence="2 3" key="1">
    <citation type="submission" date="2019-07" db="EMBL/GenBank/DDBJ databases">
        <title>Genomics analysis of Aphanomyces spp. identifies a new class of oomycete effector associated with host adaptation.</title>
        <authorList>
            <person name="Gaulin E."/>
        </authorList>
    </citation>
    <scope>NUCLEOTIDE SEQUENCE [LARGE SCALE GENOMIC DNA]</scope>
    <source>
        <strain evidence="2 3">ATCC 201684</strain>
    </source>
</reference>
<protein>
    <submittedName>
        <fullName evidence="2">Uncharacterized protein</fullName>
    </submittedName>
</protein>
<dbReference type="OrthoDB" id="10567972at2759"/>
<feature type="compositionally biased region" description="Basic and acidic residues" evidence="1">
    <location>
        <begin position="42"/>
        <end position="65"/>
    </location>
</feature>
<dbReference type="AlphaFoldDB" id="A0A6G0WMJ2"/>